<dbReference type="Gene3D" id="2.60.120.620">
    <property type="entry name" value="q2cbj1_9rhob like domain"/>
    <property type="match status" value="1"/>
</dbReference>
<dbReference type="InterPro" id="IPR044862">
    <property type="entry name" value="Pro_4_hyd_alph_FE2OG_OXY"/>
</dbReference>
<proteinExistence type="predicted"/>
<dbReference type="OrthoDB" id="430522at2759"/>
<evidence type="ECO:0000259" key="1">
    <source>
        <dbReference type="Pfam" id="PF13640"/>
    </source>
</evidence>
<dbReference type="RefSeq" id="XP_005836905.1">
    <property type="nucleotide sequence ID" value="XM_005836848.1"/>
</dbReference>
<evidence type="ECO:0000313" key="3">
    <source>
        <dbReference type="EnsemblProtists" id="EKX49925"/>
    </source>
</evidence>
<accession>L1JP05</accession>
<keyword evidence="4" id="KW-1185">Reference proteome</keyword>
<gene>
    <name evidence="2" type="ORF">GUITHDRAFT_53112</name>
</gene>
<dbReference type="eggNOG" id="ENOG502S32G">
    <property type="taxonomic scope" value="Eukaryota"/>
</dbReference>
<name>L1JP05_GUITC</name>
<dbReference type="HOGENOM" id="CLU_113520_0_0_1"/>
<dbReference type="EMBL" id="JH992980">
    <property type="protein sequence ID" value="EKX49925.1"/>
    <property type="molecule type" value="Genomic_DNA"/>
</dbReference>
<dbReference type="KEGG" id="gtt:GUITHDRAFT_53112"/>
<feature type="non-terminal residue" evidence="2">
    <location>
        <position position="137"/>
    </location>
</feature>
<feature type="domain" description="Prolyl 4-hydroxylase alpha subunit Fe(2+) 2OG dioxygenase" evidence="1">
    <location>
        <begin position="37"/>
        <end position="137"/>
    </location>
</feature>
<dbReference type="Proteomes" id="UP000011087">
    <property type="component" value="Unassembled WGS sequence"/>
</dbReference>
<reference evidence="4" key="2">
    <citation type="submission" date="2012-11" db="EMBL/GenBank/DDBJ databases">
        <authorList>
            <person name="Kuo A."/>
            <person name="Curtis B.A."/>
            <person name="Tanifuji G."/>
            <person name="Burki F."/>
            <person name="Gruber A."/>
            <person name="Irimia M."/>
            <person name="Maruyama S."/>
            <person name="Arias M.C."/>
            <person name="Ball S.G."/>
            <person name="Gile G.H."/>
            <person name="Hirakawa Y."/>
            <person name="Hopkins J.F."/>
            <person name="Rensing S.A."/>
            <person name="Schmutz J."/>
            <person name="Symeonidi A."/>
            <person name="Elias M."/>
            <person name="Eveleigh R.J."/>
            <person name="Herman E.K."/>
            <person name="Klute M.J."/>
            <person name="Nakayama T."/>
            <person name="Obornik M."/>
            <person name="Reyes-Prieto A."/>
            <person name="Armbrust E.V."/>
            <person name="Aves S.J."/>
            <person name="Beiko R.G."/>
            <person name="Coutinho P."/>
            <person name="Dacks J.B."/>
            <person name="Durnford D.G."/>
            <person name="Fast N.M."/>
            <person name="Green B.R."/>
            <person name="Grisdale C."/>
            <person name="Hempe F."/>
            <person name="Henrissat B."/>
            <person name="Hoppner M.P."/>
            <person name="Ishida K.-I."/>
            <person name="Kim E."/>
            <person name="Koreny L."/>
            <person name="Kroth P.G."/>
            <person name="Liu Y."/>
            <person name="Malik S.-B."/>
            <person name="Maier U.G."/>
            <person name="McRose D."/>
            <person name="Mock T."/>
            <person name="Neilson J.A."/>
            <person name="Onodera N.T."/>
            <person name="Poole A.M."/>
            <person name="Pritham E.J."/>
            <person name="Richards T.A."/>
            <person name="Rocap G."/>
            <person name="Roy S.W."/>
            <person name="Sarai C."/>
            <person name="Schaack S."/>
            <person name="Shirato S."/>
            <person name="Slamovits C.H."/>
            <person name="Spencer D.F."/>
            <person name="Suzuki S."/>
            <person name="Worden A.Z."/>
            <person name="Zauner S."/>
            <person name="Barry K."/>
            <person name="Bell C."/>
            <person name="Bharti A.K."/>
            <person name="Crow J.A."/>
            <person name="Grimwood J."/>
            <person name="Kramer R."/>
            <person name="Lindquist E."/>
            <person name="Lucas S."/>
            <person name="Salamov A."/>
            <person name="McFadden G.I."/>
            <person name="Lane C.E."/>
            <person name="Keeling P.J."/>
            <person name="Gray M.W."/>
            <person name="Grigoriev I.V."/>
            <person name="Archibald J.M."/>
        </authorList>
    </citation>
    <scope>NUCLEOTIDE SEQUENCE</scope>
    <source>
        <strain evidence="4">CCMP2712</strain>
    </source>
</reference>
<dbReference type="OMA" id="MTQCEAR"/>
<dbReference type="GeneID" id="17306608"/>
<dbReference type="AlphaFoldDB" id="L1JP05"/>
<sequence>RYMWKVLQSEALIMLLHNITGIDGLENDPHLHGAGLHYHPAGSRLEMHLDYSIHPITKKERRVNLIVYMNKGWKEEWGGHLSLWEGTLERMEKEATRIVPRFNTAALFRTSDISWHGMPDPVACPPHEARKSVAIYY</sequence>
<evidence type="ECO:0000313" key="4">
    <source>
        <dbReference type="Proteomes" id="UP000011087"/>
    </source>
</evidence>
<dbReference type="PaxDb" id="55529-EKX49925"/>
<dbReference type="Pfam" id="PF13640">
    <property type="entry name" value="2OG-FeII_Oxy_3"/>
    <property type="match status" value="1"/>
</dbReference>
<reference evidence="2 4" key="1">
    <citation type="journal article" date="2012" name="Nature">
        <title>Algal genomes reveal evolutionary mosaicism and the fate of nucleomorphs.</title>
        <authorList>
            <consortium name="DOE Joint Genome Institute"/>
            <person name="Curtis B.A."/>
            <person name="Tanifuji G."/>
            <person name="Burki F."/>
            <person name="Gruber A."/>
            <person name="Irimia M."/>
            <person name="Maruyama S."/>
            <person name="Arias M.C."/>
            <person name="Ball S.G."/>
            <person name="Gile G.H."/>
            <person name="Hirakawa Y."/>
            <person name="Hopkins J.F."/>
            <person name="Kuo A."/>
            <person name="Rensing S.A."/>
            <person name="Schmutz J."/>
            <person name="Symeonidi A."/>
            <person name="Elias M."/>
            <person name="Eveleigh R.J."/>
            <person name="Herman E.K."/>
            <person name="Klute M.J."/>
            <person name="Nakayama T."/>
            <person name="Obornik M."/>
            <person name="Reyes-Prieto A."/>
            <person name="Armbrust E.V."/>
            <person name="Aves S.J."/>
            <person name="Beiko R.G."/>
            <person name="Coutinho P."/>
            <person name="Dacks J.B."/>
            <person name="Durnford D.G."/>
            <person name="Fast N.M."/>
            <person name="Green B.R."/>
            <person name="Grisdale C.J."/>
            <person name="Hempel F."/>
            <person name="Henrissat B."/>
            <person name="Hoppner M.P."/>
            <person name="Ishida K."/>
            <person name="Kim E."/>
            <person name="Koreny L."/>
            <person name="Kroth P.G."/>
            <person name="Liu Y."/>
            <person name="Malik S.B."/>
            <person name="Maier U.G."/>
            <person name="McRose D."/>
            <person name="Mock T."/>
            <person name="Neilson J.A."/>
            <person name="Onodera N.T."/>
            <person name="Poole A.M."/>
            <person name="Pritham E.J."/>
            <person name="Richards T.A."/>
            <person name="Rocap G."/>
            <person name="Roy S.W."/>
            <person name="Sarai C."/>
            <person name="Schaack S."/>
            <person name="Shirato S."/>
            <person name="Slamovits C.H."/>
            <person name="Spencer D.F."/>
            <person name="Suzuki S."/>
            <person name="Worden A.Z."/>
            <person name="Zauner S."/>
            <person name="Barry K."/>
            <person name="Bell C."/>
            <person name="Bharti A.K."/>
            <person name="Crow J.A."/>
            <person name="Grimwood J."/>
            <person name="Kramer R."/>
            <person name="Lindquist E."/>
            <person name="Lucas S."/>
            <person name="Salamov A."/>
            <person name="McFadden G.I."/>
            <person name="Lane C.E."/>
            <person name="Keeling P.J."/>
            <person name="Gray M.W."/>
            <person name="Grigoriev I.V."/>
            <person name="Archibald J.M."/>
        </authorList>
    </citation>
    <scope>NUCLEOTIDE SEQUENCE</scope>
    <source>
        <strain evidence="2 4">CCMP2712</strain>
    </source>
</reference>
<protein>
    <recommendedName>
        <fullName evidence="1">Prolyl 4-hydroxylase alpha subunit Fe(2+) 2OG dioxygenase domain-containing protein</fullName>
    </recommendedName>
</protein>
<feature type="non-terminal residue" evidence="2">
    <location>
        <position position="1"/>
    </location>
</feature>
<dbReference type="EnsemblProtists" id="EKX49925">
    <property type="protein sequence ID" value="EKX49925"/>
    <property type="gene ID" value="GUITHDRAFT_53112"/>
</dbReference>
<reference evidence="3" key="3">
    <citation type="submission" date="2016-03" db="UniProtKB">
        <authorList>
            <consortium name="EnsemblProtists"/>
        </authorList>
    </citation>
    <scope>IDENTIFICATION</scope>
</reference>
<evidence type="ECO:0000313" key="2">
    <source>
        <dbReference type="EMBL" id="EKX49925.1"/>
    </source>
</evidence>
<organism evidence="2">
    <name type="scientific">Guillardia theta (strain CCMP2712)</name>
    <name type="common">Cryptophyte</name>
    <dbReference type="NCBI Taxonomy" id="905079"/>
    <lineage>
        <taxon>Eukaryota</taxon>
        <taxon>Cryptophyceae</taxon>
        <taxon>Pyrenomonadales</taxon>
        <taxon>Geminigeraceae</taxon>
        <taxon>Guillardia</taxon>
    </lineage>
</organism>